<evidence type="ECO:0000259" key="2">
    <source>
        <dbReference type="PROSITE" id="PS51507"/>
    </source>
</evidence>
<dbReference type="PROSITE" id="PS51507">
    <property type="entry name" value="IRF_2"/>
    <property type="match status" value="1"/>
</dbReference>
<feature type="compositionally biased region" description="Polar residues" evidence="1">
    <location>
        <begin position="1"/>
        <end position="10"/>
    </location>
</feature>
<feature type="region of interest" description="Disordered" evidence="1">
    <location>
        <begin position="162"/>
        <end position="193"/>
    </location>
</feature>
<dbReference type="InterPro" id="IPR036390">
    <property type="entry name" value="WH_DNA-bd_sf"/>
</dbReference>
<dbReference type="Gene3D" id="1.10.10.10">
    <property type="entry name" value="Winged helix-like DNA-binding domain superfamily/Winged helix DNA-binding domain"/>
    <property type="match status" value="1"/>
</dbReference>
<feature type="region of interest" description="Disordered" evidence="1">
    <location>
        <begin position="1"/>
        <end position="32"/>
    </location>
</feature>
<reference evidence="3" key="1">
    <citation type="journal article" date="2020" name="Cell">
        <title>Large-Scale Comparative Analyses of Tick Genomes Elucidate Their Genetic Diversity and Vector Capacities.</title>
        <authorList>
            <consortium name="Tick Genome and Microbiome Consortium (TIGMIC)"/>
            <person name="Jia N."/>
            <person name="Wang J."/>
            <person name="Shi W."/>
            <person name="Du L."/>
            <person name="Sun Y."/>
            <person name="Zhan W."/>
            <person name="Jiang J.F."/>
            <person name="Wang Q."/>
            <person name="Zhang B."/>
            <person name="Ji P."/>
            <person name="Bell-Sakyi L."/>
            <person name="Cui X.M."/>
            <person name="Yuan T.T."/>
            <person name="Jiang B.G."/>
            <person name="Yang W.F."/>
            <person name="Lam T.T."/>
            <person name="Chang Q.C."/>
            <person name="Ding S.J."/>
            <person name="Wang X.J."/>
            <person name="Zhu J.G."/>
            <person name="Ruan X.D."/>
            <person name="Zhao L."/>
            <person name="Wei J.T."/>
            <person name="Ye R.Z."/>
            <person name="Que T.C."/>
            <person name="Du C.H."/>
            <person name="Zhou Y.H."/>
            <person name="Cheng J.X."/>
            <person name="Dai P.F."/>
            <person name="Guo W.B."/>
            <person name="Han X.H."/>
            <person name="Huang E.J."/>
            <person name="Li L.F."/>
            <person name="Wei W."/>
            <person name="Gao Y.C."/>
            <person name="Liu J.Z."/>
            <person name="Shao H.Z."/>
            <person name="Wang X."/>
            <person name="Wang C.C."/>
            <person name="Yang T.C."/>
            <person name="Huo Q.B."/>
            <person name="Li W."/>
            <person name="Chen H.Y."/>
            <person name="Chen S.E."/>
            <person name="Zhou L.G."/>
            <person name="Ni X.B."/>
            <person name="Tian J.H."/>
            <person name="Sheng Y."/>
            <person name="Liu T."/>
            <person name="Pan Y.S."/>
            <person name="Xia L.Y."/>
            <person name="Li J."/>
            <person name="Zhao F."/>
            <person name="Cao W.C."/>
        </authorList>
    </citation>
    <scope>NUCLEOTIDE SEQUENCE</scope>
    <source>
        <strain evidence="3">Rmic-2018</strain>
    </source>
</reference>
<keyword evidence="4" id="KW-1185">Reference proteome</keyword>
<feature type="domain" description="IRF tryptophan pentad repeat" evidence="2">
    <location>
        <begin position="38"/>
        <end position="148"/>
    </location>
</feature>
<dbReference type="VEuPathDB" id="VectorBase:LOC119177125"/>
<name>A0A9J6DB09_RHIMP</name>
<dbReference type="InterPro" id="IPR036388">
    <property type="entry name" value="WH-like_DNA-bd_sf"/>
</dbReference>
<reference evidence="3" key="2">
    <citation type="submission" date="2021-09" db="EMBL/GenBank/DDBJ databases">
        <authorList>
            <person name="Jia N."/>
            <person name="Wang J."/>
            <person name="Shi W."/>
            <person name="Du L."/>
            <person name="Sun Y."/>
            <person name="Zhan W."/>
            <person name="Jiang J."/>
            <person name="Wang Q."/>
            <person name="Zhang B."/>
            <person name="Ji P."/>
            <person name="Sakyi L.B."/>
            <person name="Cui X."/>
            <person name="Yuan T."/>
            <person name="Jiang B."/>
            <person name="Yang W."/>
            <person name="Lam T.T.-Y."/>
            <person name="Chang Q."/>
            <person name="Ding S."/>
            <person name="Wang X."/>
            <person name="Zhu J."/>
            <person name="Ruan X."/>
            <person name="Zhao L."/>
            <person name="Wei J."/>
            <person name="Que T."/>
            <person name="Du C."/>
            <person name="Cheng J."/>
            <person name="Dai P."/>
            <person name="Han X."/>
            <person name="Huang E."/>
            <person name="Gao Y."/>
            <person name="Liu J."/>
            <person name="Shao H."/>
            <person name="Ye R."/>
            <person name="Li L."/>
            <person name="Wei W."/>
            <person name="Wang X."/>
            <person name="Wang C."/>
            <person name="Huo Q."/>
            <person name="Li W."/>
            <person name="Guo W."/>
            <person name="Chen H."/>
            <person name="Chen S."/>
            <person name="Zhou L."/>
            <person name="Zhou L."/>
            <person name="Ni X."/>
            <person name="Tian J."/>
            <person name="Zhou Y."/>
            <person name="Sheng Y."/>
            <person name="Liu T."/>
            <person name="Pan Y."/>
            <person name="Xia L."/>
            <person name="Li J."/>
            <person name="Zhao F."/>
            <person name="Cao W."/>
        </authorList>
    </citation>
    <scope>NUCLEOTIDE SEQUENCE</scope>
    <source>
        <strain evidence="3">Rmic-2018</strain>
        <tissue evidence="3">Larvae</tissue>
    </source>
</reference>
<protein>
    <recommendedName>
        <fullName evidence="2">IRF tryptophan pentad repeat domain-containing protein</fullName>
    </recommendedName>
</protein>
<evidence type="ECO:0000313" key="4">
    <source>
        <dbReference type="Proteomes" id="UP000821866"/>
    </source>
</evidence>
<evidence type="ECO:0000313" key="3">
    <source>
        <dbReference type="EMBL" id="KAH8019295.1"/>
    </source>
</evidence>
<sequence>MSGSLHTKQSQRVDPHQQKKGTPPPEHFSPVNMPKRFTGKLCGFLFDHLERGTFGERLQWVDRKEGVFKILWKHGNGASATPDEDVSVFMEWHRYKTRRSECAPLDAKQRFRAALNKMKLDVVKSWEREKNFQFRKFPKEDLEYQFKKGDQRVPTSATLSVDYTSETECQPTSPSDDASSSSAYSEPTSPYSFQNTEAEVAETQLESSAAKSPEISWQPLMAVRHSFTPPLCSEAPYRSLTTDEPAKFFEEIDNTYYSYNGVHDDVTMLTDDVLLENEKELLDDPFLGKLLTNDEALLSALSNSNDALQQS</sequence>
<dbReference type="Pfam" id="PF00605">
    <property type="entry name" value="IRF"/>
    <property type="match status" value="1"/>
</dbReference>
<feature type="compositionally biased region" description="Low complexity" evidence="1">
    <location>
        <begin position="171"/>
        <end position="192"/>
    </location>
</feature>
<evidence type="ECO:0000256" key="1">
    <source>
        <dbReference type="SAM" id="MobiDB-lite"/>
    </source>
</evidence>
<accession>A0A9J6DB09</accession>
<proteinExistence type="predicted"/>
<dbReference type="Proteomes" id="UP000821866">
    <property type="component" value="Chromosome 8"/>
</dbReference>
<dbReference type="AlphaFoldDB" id="A0A9J6DB09"/>
<gene>
    <name evidence="3" type="ORF">HPB51_018807</name>
</gene>
<dbReference type="SUPFAM" id="SSF46785">
    <property type="entry name" value="Winged helix' DNA-binding domain"/>
    <property type="match status" value="1"/>
</dbReference>
<comment type="caution">
    <text evidence="3">The sequence shown here is derived from an EMBL/GenBank/DDBJ whole genome shotgun (WGS) entry which is preliminary data.</text>
</comment>
<dbReference type="InterPro" id="IPR001346">
    <property type="entry name" value="Interferon_reg_fact_DNA-bd_dom"/>
</dbReference>
<dbReference type="EMBL" id="JABSTU010000010">
    <property type="protein sequence ID" value="KAH8019295.1"/>
    <property type="molecule type" value="Genomic_DNA"/>
</dbReference>
<organism evidence="3 4">
    <name type="scientific">Rhipicephalus microplus</name>
    <name type="common">Cattle tick</name>
    <name type="synonym">Boophilus microplus</name>
    <dbReference type="NCBI Taxonomy" id="6941"/>
    <lineage>
        <taxon>Eukaryota</taxon>
        <taxon>Metazoa</taxon>
        <taxon>Ecdysozoa</taxon>
        <taxon>Arthropoda</taxon>
        <taxon>Chelicerata</taxon>
        <taxon>Arachnida</taxon>
        <taxon>Acari</taxon>
        <taxon>Parasitiformes</taxon>
        <taxon>Ixodida</taxon>
        <taxon>Ixodoidea</taxon>
        <taxon>Ixodidae</taxon>
        <taxon>Rhipicephalinae</taxon>
        <taxon>Rhipicephalus</taxon>
        <taxon>Boophilus</taxon>
    </lineage>
</organism>
<dbReference type="GO" id="GO:0000976">
    <property type="term" value="F:transcription cis-regulatory region binding"/>
    <property type="evidence" value="ECO:0007669"/>
    <property type="project" value="InterPro"/>
</dbReference>